<reference evidence="1" key="1">
    <citation type="journal article" date="2015" name="Nature">
        <title>Complex archaea that bridge the gap between prokaryotes and eukaryotes.</title>
        <authorList>
            <person name="Spang A."/>
            <person name="Saw J.H."/>
            <person name="Jorgensen S.L."/>
            <person name="Zaremba-Niedzwiedzka K."/>
            <person name="Martijn J."/>
            <person name="Lind A.E."/>
            <person name="van Eijk R."/>
            <person name="Schleper C."/>
            <person name="Guy L."/>
            <person name="Ettema T.J."/>
        </authorList>
    </citation>
    <scope>NUCLEOTIDE SEQUENCE</scope>
</reference>
<gene>
    <name evidence="1" type="ORF">LCGC14_0404180</name>
</gene>
<dbReference type="EMBL" id="LAZR01000350">
    <property type="protein sequence ID" value="KKN73109.1"/>
    <property type="molecule type" value="Genomic_DNA"/>
</dbReference>
<comment type="caution">
    <text evidence="1">The sequence shown here is derived from an EMBL/GenBank/DDBJ whole genome shotgun (WGS) entry which is preliminary data.</text>
</comment>
<name>A0A0F9T1I8_9ZZZZ</name>
<accession>A0A0F9T1I8</accession>
<organism evidence="1">
    <name type="scientific">marine sediment metagenome</name>
    <dbReference type="NCBI Taxonomy" id="412755"/>
    <lineage>
        <taxon>unclassified sequences</taxon>
        <taxon>metagenomes</taxon>
        <taxon>ecological metagenomes</taxon>
    </lineage>
</organism>
<proteinExistence type="predicted"/>
<protein>
    <submittedName>
        <fullName evidence="1">Uncharacterized protein</fullName>
    </submittedName>
</protein>
<dbReference type="AlphaFoldDB" id="A0A0F9T1I8"/>
<evidence type="ECO:0000313" key="1">
    <source>
        <dbReference type="EMBL" id="KKN73109.1"/>
    </source>
</evidence>
<sequence length="76" mass="8486">MKFKVGQKVELVNNSGMAAPKGAIAIVKEIVGGYNSFLKVVWIGDVNYQMSGHYTTCKFKPLVVKNQQLLFSFMDK</sequence>